<dbReference type="STRING" id="1754191.A0A1Y1VJI6"/>
<dbReference type="SUPFAM" id="SSF63491">
    <property type="entry name" value="BAG domain"/>
    <property type="match status" value="1"/>
</dbReference>
<sequence length="411" mass="46465">MSIIVKWNKKKYSIKFPLDTIKEGYWTDYVTLYDLKRRCNEITSVPVERMRLLYQGATLKNNNATLTNFGIKSGSVIMLMGNAEVKSSNQEQDEQSKNNNSIPMPTPSNTYPQNYQEPPQSFQPQDPGFHPPRPQGYPCYPPQPGYGYPQPGYGYPQPGYGYPQQPYGYGYPPPPPPHNPYGQHNPAVPNPAFLSSPTQNQSQTIRNPINPNGDYTNNPFYPPNPNPYAPPPNSYAPPPNSYVPQQQEYYNQQGKPSAPPHQGPENTPNNSQSSYPNQNQSSNTPDSTSPVPPQNTSKMSKEELKKQAQEQPILFLDNCINETRGELEPLVKLYADKVNHHQRGMPMTKDIEQTYLRASELLMQKLLLVDQVMAGQNEEIRTKRKTAVKLIQGLIDKLDESKTELKQKIGK</sequence>
<reference evidence="5 6" key="2">
    <citation type="submission" date="2016-08" db="EMBL/GenBank/DDBJ databases">
        <title>Pervasive Adenine N6-methylation of Active Genes in Fungi.</title>
        <authorList>
            <consortium name="DOE Joint Genome Institute"/>
            <person name="Mondo S.J."/>
            <person name="Dannebaum R.O."/>
            <person name="Kuo R.C."/>
            <person name="Labutti K."/>
            <person name="Haridas S."/>
            <person name="Kuo A."/>
            <person name="Salamov A."/>
            <person name="Ahrendt S.R."/>
            <person name="Lipzen A."/>
            <person name="Sullivan W."/>
            <person name="Andreopoulos W.B."/>
            <person name="Clum A."/>
            <person name="Lindquist E."/>
            <person name="Daum C."/>
            <person name="Ramamoorthy G.K."/>
            <person name="Gryganskyi A."/>
            <person name="Culley D."/>
            <person name="Magnuson J.K."/>
            <person name="James T.Y."/>
            <person name="O'Malley M.A."/>
            <person name="Stajich J.E."/>
            <person name="Spatafora J.W."/>
            <person name="Visel A."/>
            <person name="Grigoriev I.V."/>
        </authorList>
    </citation>
    <scope>NUCLEOTIDE SEQUENCE [LARGE SCALE GENOMIC DNA]</scope>
    <source>
        <strain evidence="6">finn</strain>
    </source>
</reference>
<evidence type="ECO:0008006" key="7">
    <source>
        <dbReference type="Google" id="ProtNLM"/>
    </source>
</evidence>
<dbReference type="PANTHER" id="PTHR12329">
    <property type="entry name" value="BCL2-ASSOCIATED ATHANOGENE"/>
    <property type="match status" value="1"/>
</dbReference>
<dbReference type="SMART" id="SM00264">
    <property type="entry name" value="BAG"/>
    <property type="match status" value="1"/>
</dbReference>
<feature type="compositionally biased region" description="Polar residues" evidence="2">
    <location>
        <begin position="193"/>
        <end position="216"/>
    </location>
</feature>
<gene>
    <name evidence="5" type="ORF">BCR36DRAFT_580629</name>
</gene>
<feature type="region of interest" description="Disordered" evidence="2">
    <location>
        <begin position="85"/>
        <end position="306"/>
    </location>
</feature>
<dbReference type="InterPro" id="IPR036533">
    <property type="entry name" value="BAG_dom_sf"/>
</dbReference>
<dbReference type="Gene3D" id="1.20.58.120">
    <property type="entry name" value="BAG domain"/>
    <property type="match status" value="1"/>
</dbReference>
<evidence type="ECO:0000313" key="6">
    <source>
        <dbReference type="Proteomes" id="UP000193719"/>
    </source>
</evidence>
<evidence type="ECO:0000256" key="2">
    <source>
        <dbReference type="SAM" id="MobiDB-lite"/>
    </source>
</evidence>
<dbReference type="InterPro" id="IPR000626">
    <property type="entry name" value="Ubiquitin-like_dom"/>
</dbReference>
<dbReference type="GO" id="GO:0005737">
    <property type="term" value="C:cytoplasm"/>
    <property type="evidence" value="ECO:0007669"/>
    <property type="project" value="TreeGrafter"/>
</dbReference>
<dbReference type="PROSITE" id="PS51035">
    <property type="entry name" value="BAG"/>
    <property type="match status" value="1"/>
</dbReference>
<dbReference type="InterPro" id="IPR003103">
    <property type="entry name" value="BAG_domain"/>
</dbReference>
<evidence type="ECO:0000259" key="4">
    <source>
        <dbReference type="PROSITE" id="PS51035"/>
    </source>
</evidence>
<name>A0A1Y1VJI6_9FUNG</name>
<feature type="compositionally biased region" description="Polar residues" evidence="2">
    <location>
        <begin position="97"/>
        <end position="124"/>
    </location>
</feature>
<feature type="compositionally biased region" description="Pro residues" evidence="2">
    <location>
        <begin position="129"/>
        <end position="144"/>
    </location>
</feature>
<dbReference type="GO" id="GO:0051087">
    <property type="term" value="F:protein-folding chaperone binding"/>
    <property type="evidence" value="ECO:0007669"/>
    <property type="project" value="InterPro"/>
</dbReference>
<dbReference type="PROSITE" id="PS50053">
    <property type="entry name" value="UBIQUITIN_2"/>
    <property type="match status" value="1"/>
</dbReference>
<dbReference type="OrthoDB" id="417450at2759"/>
<feature type="compositionally biased region" description="Low complexity" evidence="2">
    <location>
        <begin position="266"/>
        <end position="285"/>
    </location>
</feature>
<dbReference type="InterPro" id="IPR039773">
    <property type="entry name" value="BAG_chaperone_regulator"/>
</dbReference>
<proteinExistence type="predicted"/>
<dbReference type="Gene3D" id="3.10.20.90">
    <property type="entry name" value="Phosphatidylinositol 3-kinase Catalytic Subunit, Chain A, domain 1"/>
    <property type="match status" value="1"/>
</dbReference>
<feature type="compositionally biased region" description="Pro residues" evidence="2">
    <location>
        <begin position="220"/>
        <end position="241"/>
    </location>
</feature>
<feature type="compositionally biased region" description="Polar residues" evidence="2">
    <location>
        <begin position="243"/>
        <end position="255"/>
    </location>
</feature>
<feature type="domain" description="BAG" evidence="4">
    <location>
        <begin position="347"/>
        <end position="402"/>
    </location>
</feature>
<reference evidence="5 6" key="1">
    <citation type="submission" date="2016-08" db="EMBL/GenBank/DDBJ databases">
        <title>Genomes of anaerobic fungi encode conserved fungal cellulosomes for biomass hydrolysis.</title>
        <authorList>
            <consortium name="DOE Joint Genome Institute"/>
            <person name="Haitjema C.H."/>
            <person name="Gilmore S.P."/>
            <person name="Henske J.K."/>
            <person name="Solomon K.V."/>
            <person name="De Groot R."/>
            <person name="Kuo A."/>
            <person name="Mondo S.J."/>
            <person name="Salamov A.A."/>
            <person name="Labutti K."/>
            <person name="Zhao Z."/>
            <person name="Chiniquy J."/>
            <person name="Barry K."/>
            <person name="Brewer H.M."/>
            <person name="Purvine S.O."/>
            <person name="Wright A.T."/>
            <person name="Boxma B."/>
            <person name="Van Alen T."/>
            <person name="Hackstein J.H."/>
            <person name="Baker S.E."/>
            <person name="Grigoriev I.V."/>
            <person name="O'Malley M.A."/>
        </authorList>
    </citation>
    <scope>NUCLEOTIDE SEQUENCE [LARGE SCALE GENOMIC DNA]</scope>
    <source>
        <strain evidence="6">finn</strain>
    </source>
</reference>
<evidence type="ECO:0000259" key="3">
    <source>
        <dbReference type="PROSITE" id="PS50053"/>
    </source>
</evidence>
<evidence type="ECO:0000256" key="1">
    <source>
        <dbReference type="ARBA" id="ARBA00023186"/>
    </source>
</evidence>
<dbReference type="Pfam" id="PF02179">
    <property type="entry name" value="BAG"/>
    <property type="match status" value="1"/>
</dbReference>
<evidence type="ECO:0000313" key="5">
    <source>
        <dbReference type="EMBL" id="ORX57222.1"/>
    </source>
</evidence>
<protein>
    <recommendedName>
        <fullName evidence="7">BAG domain-containing protein</fullName>
    </recommendedName>
</protein>
<dbReference type="SMART" id="SM00213">
    <property type="entry name" value="UBQ"/>
    <property type="match status" value="1"/>
</dbReference>
<dbReference type="PANTHER" id="PTHR12329:SF16">
    <property type="entry name" value="BAG FAMILY MOLECULAR CHAPERONE REGULATOR 1"/>
    <property type="match status" value="1"/>
</dbReference>
<keyword evidence="6" id="KW-1185">Reference proteome</keyword>
<feature type="compositionally biased region" description="Polar residues" evidence="2">
    <location>
        <begin position="286"/>
        <end position="298"/>
    </location>
</feature>
<dbReference type="InterPro" id="IPR029071">
    <property type="entry name" value="Ubiquitin-like_domsf"/>
</dbReference>
<dbReference type="GO" id="GO:0000774">
    <property type="term" value="F:adenyl-nucleotide exchange factor activity"/>
    <property type="evidence" value="ECO:0007669"/>
    <property type="project" value="TreeGrafter"/>
</dbReference>
<dbReference type="Pfam" id="PF00240">
    <property type="entry name" value="ubiquitin"/>
    <property type="match status" value="1"/>
</dbReference>
<feature type="compositionally biased region" description="Low complexity" evidence="2">
    <location>
        <begin position="145"/>
        <end position="170"/>
    </location>
</feature>
<dbReference type="AlphaFoldDB" id="A0A1Y1VJI6"/>
<feature type="domain" description="Ubiquitin-like" evidence="3">
    <location>
        <begin position="31"/>
        <end position="80"/>
    </location>
</feature>
<dbReference type="GO" id="GO:0050821">
    <property type="term" value="P:protein stabilization"/>
    <property type="evidence" value="ECO:0007669"/>
    <property type="project" value="TreeGrafter"/>
</dbReference>
<dbReference type="Proteomes" id="UP000193719">
    <property type="component" value="Unassembled WGS sequence"/>
</dbReference>
<comment type="caution">
    <text evidence="5">The sequence shown here is derived from an EMBL/GenBank/DDBJ whole genome shotgun (WGS) entry which is preliminary data.</text>
</comment>
<dbReference type="SUPFAM" id="SSF54236">
    <property type="entry name" value="Ubiquitin-like"/>
    <property type="match status" value="1"/>
</dbReference>
<accession>A0A1Y1VJI6</accession>
<dbReference type="EMBL" id="MCFH01000006">
    <property type="protein sequence ID" value="ORX57222.1"/>
    <property type="molecule type" value="Genomic_DNA"/>
</dbReference>
<organism evidence="5 6">
    <name type="scientific">Piromyces finnis</name>
    <dbReference type="NCBI Taxonomy" id="1754191"/>
    <lineage>
        <taxon>Eukaryota</taxon>
        <taxon>Fungi</taxon>
        <taxon>Fungi incertae sedis</taxon>
        <taxon>Chytridiomycota</taxon>
        <taxon>Chytridiomycota incertae sedis</taxon>
        <taxon>Neocallimastigomycetes</taxon>
        <taxon>Neocallimastigales</taxon>
        <taxon>Neocallimastigaceae</taxon>
        <taxon>Piromyces</taxon>
    </lineage>
</organism>
<keyword evidence="1" id="KW-0143">Chaperone</keyword>